<sequence>MTVIINGGRTFPNVTQAYRVPFRPGLTIYQALAETGAVRFNFNGQIVSVSGVPIGGRTTYQLQLNGRVIPASLLSFPVQRNDSVALVLIFNPILREEEGELAYEQDFLGSSSEQD</sequence>
<dbReference type="RefSeq" id="WP_183570574.1">
    <property type="nucleotide sequence ID" value="NZ_CBCSLB010000027.1"/>
</dbReference>
<dbReference type="AlphaFoldDB" id="A0A7W5CEB3"/>
<dbReference type="EMBL" id="JACHXW010000027">
    <property type="protein sequence ID" value="MBB3155685.1"/>
    <property type="molecule type" value="Genomic_DNA"/>
</dbReference>
<reference evidence="1 2" key="1">
    <citation type="submission" date="2020-08" db="EMBL/GenBank/DDBJ databases">
        <title>Genomic Encyclopedia of Type Strains, Phase III (KMG-III): the genomes of soil and plant-associated and newly described type strains.</title>
        <authorList>
            <person name="Whitman W."/>
        </authorList>
    </citation>
    <scope>NUCLEOTIDE SEQUENCE [LARGE SCALE GENOMIC DNA]</scope>
    <source>
        <strain evidence="1 2">CECT 8234</strain>
    </source>
</reference>
<evidence type="ECO:0000313" key="1">
    <source>
        <dbReference type="EMBL" id="MBB3155685.1"/>
    </source>
</evidence>
<keyword evidence="2" id="KW-1185">Reference proteome</keyword>
<proteinExistence type="predicted"/>
<evidence type="ECO:0000313" key="2">
    <source>
        <dbReference type="Proteomes" id="UP000518605"/>
    </source>
</evidence>
<gene>
    <name evidence="1" type="ORF">FHS16_005793</name>
</gene>
<dbReference type="Proteomes" id="UP000518605">
    <property type="component" value="Unassembled WGS sequence"/>
</dbReference>
<accession>A0A7W5CEB3</accession>
<comment type="caution">
    <text evidence="1">The sequence shown here is derived from an EMBL/GenBank/DDBJ whole genome shotgun (WGS) entry which is preliminary data.</text>
</comment>
<organism evidence="1 2">
    <name type="scientific">Paenibacillus endophyticus</name>
    <dbReference type="NCBI Taxonomy" id="1294268"/>
    <lineage>
        <taxon>Bacteria</taxon>
        <taxon>Bacillati</taxon>
        <taxon>Bacillota</taxon>
        <taxon>Bacilli</taxon>
        <taxon>Bacillales</taxon>
        <taxon>Paenibacillaceae</taxon>
        <taxon>Paenibacillus</taxon>
    </lineage>
</organism>
<name>A0A7W5CEB3_9BACL</name>
<protein>
    <submittedName>
        <fullName evidence="1">Uncharacterized protein</fullName>
    </submittedName>
</protein>